<comment type="caution">
    <text evidence="1">The sequence shown here is derived from an EMBL/GenBank/DDBJ whole genome shotgun (WGS) entry which is preliminary data.</text>
</comment>
<evidence type="ECO:0000313" key="2">
    <source>
        <dbReference type="Proteomes" id="UP000518266"/>
    </source>
</evidence>
<keyword evidence="2" id="KW-1185">Reference proteome</keyword>
<organism evidence="1 2">
    <name type="scientific">Dissostichus mawsoni</name>
    <name type="common">Antarctic cod</name>
    <dbReference type="NCBI Taxonomy" id="36200"/>
    <lineage>
        <taxon>Eukaryota</taxon>
        <taxon>Metazoa</taxon>
        <taxon>Chordata</taxon>
        <taxon>Craniata</taxon>
        <taxon>Vertebrata</taxon>
        <taxon>Euteleostomi</taxon>
        <taxon>Actinopterygii</taxon>
        <taxon>Neopterygii</taxon>
        <taxon>Teleostei</taxon>
        <taxon>Neoteleostei</taxon>
        <taxon>Acanthomorphata</taxon>
        <taxon>Eupercaria</taxon>
        <taxon>Perciformes</taxon>
        <taxon>Notothenioidei</taxon>
        <taxon>Nototheniidae</taxon>
        <taxon>Dissostichus</taxon>
    </lineage>
</organism>
<gene>
    <name evidence="1" type="ORF">F7725_017629</name>
</gene>
<name>A0A7J5Z5J7_DISMA</name>
<protein>
    <submittedName>
        <fullName evidence="1">Uncharacterized protein</fullName>
    </submittedName>
</protein>
<reference evidence="1 2" key="1">
    <citation type="submission" date="2020-03" db="EMBL/GenBank/DDBJ databases">
        <title>Dissostichus mawsoni Genome sequencing and assembly.</title>
        <authorList>
            <person name="Park H."/>
        </authorList>
    </citation>
    <scope>NUCLEOTIDE SEQUENCE [LARGE SCALE GENOMIC DNA]</scope>
    <source>
        <strain evidence="1">DM0001</strain>
        <tissue evidence="1">Muscle</tissue>
    </source>
</reference>
<sequence>MRCGSLSPSHRTFALDADLADQWRKGHDYVFPALSVGPAVGEWREEDGLLLSLGTLTPGKFSSCNGKKLYLSCVKVLNLSSLSQLRGLVAARLRVEHAYYTLINHLQGFLDIHTKRVVRLSSMHLPVVDAVPRQAIGVPPTEAIGVPPTEAIGVPPTEAIGVPPTEAIEAIGVPLTEAIGVPLTEAIAVTPTEAIGVPPTEAIGVPLTEAIAVTPTEALSYSATMKPLEKDRNHIQDQLVS</sequence>
<dbReference type="EMBL" id="JAAKFY010000006">
    <property type="protein sequence ID" value="KAF3856906.1"/>
    <property type="molecule type" value="Genomic_DNA"/>
</dbReference>
<evidence type="ECO:0000313" key="1">
    <source>
        <dbReference type="EMBL" id="KAF3856906.1"/>
    </source>
</evidence>
<dbReference type="OrthoDB" id="10070394at2759"/>
<accession>A0A7J5Z5J7</accession>
<dbReference type="AlphaFoldDB" id="A0A7J5Z5J7"/>
<dbReference type="Proteomes" id="UP000518266">
    <property type="component" value="Unassembled WGS sequence"/>
</dbReference>
<proteinExistence type="predicted"/>